<accession>A0A0M3KKC4</accession>
<reference evidence="1 2" key="2">
    <citation type="submission" date="2018-11" db="EMBL/GenBank/DDBJ databases">
        <authorList>
            <consortium name="Pathogen Informatics"/>
        </authorList>
    </citation>
    <scope>NUCLEOTIDE SEQUENCE [LARGE SCALE GENOMIC DNA]</scope>
</reference>
<sequence length="66" mass="7415">MFTMNGRVDLHELETLGDLKDELKQQLEAAKLLEPGTYKTLAYIDLQDVLKQHENGNDANLTNGTV</sequence>
<dbReference type="AlphaFoldDB" id="A0A0M3KKC4"/>
<keyword evidence="2" id="KW-1185">Reference proteome</keyword>
<gene>
    <name evidence="1" type="ORF">ASIM_LOCUS20822</name>
</gene>
<name>A0A0M3KKC4_ANISI</name>
<dbReference type="EMBL" id="UYRR01040820">
    <property type="protein sequence ID" value="VDK79926.1"/>
    <property type="molecule type" value="Genomic_DNA"/>
</dbReference>
<organism evidence="3">
    <name type="scientific">Anisakis simplex</name>
    <name type="common">Herring worm</name>
    <dbReference type="NCBI Taxonomy" id="6269"/>
    <lineage>
        <taxon>Eukaryota</taxon>
        <taxon>Metazoa</taxon>
        <taxon>Ecdysozoa</taxon>
        <taxon>Nematoda</taxon>
        <taxon>Chromadorea</taxon>
        <taxon>Rhabditida</taxon>
        <taxon>Spirurina</taxon>
        <taxon>Ascaridomorpha</taxon>
        <taxon>Ascaridoidea</taxon>
        <taxon>Anisakidae</taxon>
        <taxon>Anisakis</taxon>
        <taxon>Anisakis simplex complex</taxon>
    </lineage>
</organism>
<evidence type="ECO:0000313" key="2">
    <source>
        <dbReference type="Proteomes" id="UP000267096"/>
    </source>
</evidence>
<evidence type="ECO:0000313" key="1">
    <source>
        <dbReference type="EMBL" id="VDK79926.1"/>
    </source>
</evidence>
<proteinExistence type="predicted"/>
<reference evidence="3" key="1">
    <citation type="submission" date="2017-02" db="UniProtKB">
        <authorList>
            <consortium name="WormBaseParasite"/>
        </authorList>
    </citation>
    <scope>IDENTIFICATION</scope>
</reference>
<dbReference type="Proteomes" id="UP000267096">
    <property type="component" value="Unassembled WGS sequence"/>
</dbReference>
<protein>
    <submittedName>
        <fullName evidence="3">Glucose-6-phosphate isomerase</fullName>
    </submittedName>
</protein>
<evidence type="ECO:0000313" key="3">
    <source>
        <dbReference type="WBParaSite" id="ASIM_0002145301-mRNA-1"/>
    </source>
</evidence>
<dbReference type="WBParaSite" id="ASIM_0002145301-mRNA-1">
    <property type="protein sequence ID" value="ASIM_0002145301-mRNA-1"/>
    <property type="gene ID" value="ASIM_0002145301"/>
</dbReference>